<dbReference type="EMBL" id="GBRH01236122">
    <property type="protein sequence ID" value="JAD61773.1"/>
    <property type="molecule type" value="Transcribed_RNA"/>
</dbReference>
<reference evidence="1" key="1">
    <citation type="submission" date="2014-09" db="EMBL/GenBank/DDBJ databases">
        <authorList>
            <person name="Magalhaes I.L.F."/>
            <person name="Oliveira U."/>
            <person name="Santos F.R."/>
            <person name="Vidigal T.H.D.A."/>
            <person name="Brescovit A.D."/>
            <person name="Santos A.J."/>
        </authorList>
    </citation>
    <scope>NUCLEOTIDE SEQUENCE</scope>
    <source>
        <tissue evidence="1">Shoot tissue taken approximately 20 cm above the soil surface</tissue>
    </source>
</reference>
<organism evidence="1">
    <name type="scientific">Arundo donax</name>
    <name type="common">Giant reed</name>
    <name type="synonym">Donax arundinaceus</name>
    <dbReference type="NCBI Taxonomy" id="35708"/>
    <lineage>
        <taxon>Eukaryota</taxon>
        <taxon>Viridiplantae</taxon>
        <taxon>Streptophyta</taxon>
        <taxon>Embryophyta</taxon>
        <taxon>Tracheophyta</taxon>
        <taxon>Spermatophyta</taxon>
        <taxon>Magnoliopsida</taxon>
        <taxon>Liliopsida</taxon>
        <taxon>Poales</taxon>
        <taxon>Poaceae</taxon>
        <taxon>PACMAD clade</taxon>
        <taxon>Arundinoideae</taxon>
        <taxon>Arundineae</taxon>
        <taxon>Arundo</taxon>
    </lineage>
</organism>
<reference evidence="1" key="2">
    <citation type="journal article" date="2015" name="Data Brief">
        <title>Shoot transcriptome of the giant reed, Arundo donax.</title>
        <authorList>
            <person name="Barrero R.A."/>
            <person name="Guerrero F.D."/>
            <person name="Moolhuijzen P."/>
            <person name="Goolsby J.A."/>
            <person name="Tidwell J."/>
            <person name="Bellgard S.E."/>
            <person name="Bellgard M.I."/>
        </authorList>
    </citation>
    <scope>NUCLEOTIDE SEQUENCE</scope>
    <source>
        <tissue evidence="1">Shoot tissue taken approximately 20 cm above the soil surface</tissue>
    </source>
</reference>
<evidence type="ECO:0000313" key="1">
    <source>
        <dbReference type="EMBL" id="JAD61773.1"/>
    </source>
</evidence>
<sequence length="18" mass="2086">MLITLLVAYSVAYCWKNP</sequence>
<proteinExistence type="predicted"/>
<accession>A0A0A9BI03</accession>
<dbReference type="AlphaFoldDB" id="A0A0A9BI03"/>
<name>A0A0A9BI03_ARUDO</name>
<protein>
    <submittedName>
        <fullName evidence="1">Uncharacterized protein</fullName>
    </submittedName>
</protein>